<proteinExistence type="predicted"/>
<gene>
    <name evidence="2" type="ORF">AHIS1636_31820</name>
</gene>
<feature type="region of interest" description="Disordered" evidence="1">
    <location>
        <begin position="1"/>
        <end position="22"/>
    </location>
</feature>
<evidence type="ECO:0000256" key="1">
    <source>
        <dbReference type="SAM" id="MobiDB-lite"/>
    </source>
</evidence>
<dbReference type="RefSeq" id="WP_264796836.1">
    <property type="nucleotide sequence ID" value="NZ_BRVS01000022.1"/>
</dbReference>
<evidence type="ECO:0000313" key="2">
    <source>
        <dbReference type="EMBL" id="GLB68740.1"/>
    </source>
</evidence>
<organism evidence="2 3">
    <name type="scientific">Arthrobacter mangrovi</name>
    <dbReference type="NCBI Taxonomy" id="2966350"/>
    <lineage>
        <taxon>Bacteria</taxon>
        <taxon>Bacillati</taxon>
        <taxon>Actinomycetota</taxon>
        <taxon>Actinomycetes</taxon>
        <taxon>Micrococcales</taxon>
        <taxon>Micrococcaceae</taxon>
        <taxon>Arthrobacter</taxon>
    </lineage>
</organism>
<reference evidence="2 3" key="1">
    <citation type="journal article" date="2023" name="Int. J. Syst. Evol. Microbiol.">
        <title>Arthrobacter mangrovi sp. nov., an actinobacterium isolated from the rhizosphere of a mangrove.</title>
        <authorList>
            <person name="Hamada M."/>
            <person name="Saitou S."/>
            <person name="Enomoto N."/>
            <person name="Nanri K."/>
            <person name="Hidaka K."/>
            <person name="Miura T."/>
            <person name="Tamura T."/>
        </authorList>
    </citation>
    <scope>NUCLEOTIDE SEQUENCE [LARGE SCALE GENOMIC DNA]</scope>
    <source>
        <strain evidence="2 3">NBRC 112813</strain>
    </source>
</reference>
<dbReference type="EMBL" id="BRVS01000022">
    <property type="protein sequence ID" value="GLB68740.1"/>
    <property type="molecule type" value="Genomic_DNA"/>
</dbReference>
<dbReference type="Proteomes" id="UP001209654">
    <property type="component" value="Unassembled WGS sequence"/>
</dbReference>
<protein>
    <submittedName>
        <fullName evidence="2">Uncharacterized protein</fullName>
    </submittedName>
</protein>
<accession>A0ABQ5MY33</accession>
<evidence type="ECO:0000313" key="3">
    <source>
        <dbReference type="Proteomes" id="UP001209654"/>
    </source>
</evidence>
<keyword evidence="3" id="KW-1185">Reference proteome</keyword>
<name>A0ABQ5MY33_9MICC</name>
<comment type="caution">
    <text evidence="2">The sequence shown here is derived from an EMBL/GenBank/DDBJ whole genome shotgun (WGS) entry which is preliminary data.</text>
</comment>
<sequence length="137" mass="14847">MTGDTAAVWSRALHQQHGRPRTDGDRALHDLLVLDNLAQSSGLVQAVRTLKAWELASAVAGYRWFGLNRLADGIESVAAEAATIKFYTPESHHQQTLLEERAVSLFFGIEGSDLLEDAVEACVAERPEAFAGTGRAT</sequence>